<dbReference type="EMBL" id="FMZQ01000007">
    <property type="protein sequence ID" value="SDC86144.1"/>
    <property type="molecule type" value="Genomic_DNA"/>
</dbReference>
<reference evidence="2" key="1">
    <citation type="submission" date="2016-10" db="EMBL/GenBank/DDBJ databases">
        <authorList>
            <person name="Varghese N."/>
            <person name="Submissions S."/>
        </authorList>
    </citation>
    <scope>NUCLEOTIDE SEQUENCE [LARGE SCALE GENOMIC DNA]</scope>
    <source>
        <strain evidence="2">DSM 26382</strain>
    </source>
</reference>
<name>A0A1G6Q2I7_9GAMM</name>
<sequence>MSFPSPVEIEHLLRAGAKAIPVGNGVYELRTADKPSIQVSGKCYAAGKERIRRDAESLWSEKGYEIANTGGPCWAAFKDVGSVRFQVADYEESRLPSPFGALTVEAFEASTGEYLGLVAEEVVGLVAVEASLTGWTNEQGATV</sequence>
<dbReference type="AlphaFoldDB" id="A0A1G6Q2I7"/>
<proteinExistence type="predicted"/>
<evidence type="ECO:0000313" key="1">
    <source>
        <dbReference type="EMBL" id="SDC86144.1"/>
    </source>
</evidence>
<keyword evidence="2" id="KW-1185">Reference proteome</keyword>
<protein>
    <submittedName>
        <fullName evidence="1">Uncharacterized protein</fullName>
    </submittedName>
</protein>
<gene>
    <name evidence="1" type="ORF">SAMN05216576_107202</name>
</gene>
<organism evidence="1 2">
    <name type="scientific">Ectopseudomonas chengduensis</name>
    <dbReference type="NCBI Taxonomy" id="489632"/>
    <lineage>
        <taxon>Bacteria</taxon>
        <taxon>Pseudomonadati</taxon>
        <taxon>Pseudomonadota</taxon>
        <taxon>Gammaproteobacteria</taxon>
        <taxon>Pseudomonadales</taxon>
        <taxon>Pseudomonadaceae</taxon>
        <taxon>Ectopseudomonas</taxon>
    </lineage>
</organism>
<accession>A0A1G6Q2I7</accession>
<dbReference type="RefSeq" id="WP_069901351.1">
    <property type="nucleotide sequence ID" value="NZ_FMZQ01000007.1"/>
</dbReference>
<dbReference type="Proteomes" id="UP000199467">
    <property type="component" value="Unassembled WGS sequence"/>
</dbReference>
<evidence type="ECO:0000313" key="2">
    <source>
        <dbReference type="Proteomes" id="UP000199467"/>
    </source>
</evidence>